<protein>
    <submittedName>
        <fullName evidence="1">Uncharacterized protein</fullName>
    </submittedName>
</protein>
<dbReference type="EMBL" id="BLSB01000013">
    <property type="protein sequence ID" value="GFP34604.1"/>
    <property type="molecule type" value="Genomic_DNA"/>
</dbReference>
<feature type="non-terminal residue" evidence="1">
    <location>
        <position position="25"/>
    </location>
</feature>
<comment type="caution">
    <text evidence="1">The sequence shown here is derived from an EMBL/GenBank/DDBJ whole genome shotgun (WGS) entry which is preliminary data.</text>
</comment>
<dbReference type="AlphaFoldDB" id="A0A6V8PS15"/>
<name>A0A6V8PS15_9ACTN</name>
<gene>
    <name evidence="1" type="ORF">HKBW3S43_00397</name>
</gene>
<dbReference type="Proteomes" id="UP000576480">
    <property type="component" value="Unassembled WGS sequence"/>
</dbReference>
<organism evidence="1 2">
    <name type="scientific">Candidatus Hakubella thermalkaliphila</name>
    <dbReference type="NCBI Taxonomy" id="2754717"/>
    <lineage>
        <taxon>Bacteria</taxon>
        <taxon>Bacillati</taxon>
        <taxon>Actinomycetota</taxon>
        <taxon>Actinomycetota incertae sedis</taxon>
        <taxon>Candidatus Hakubellales</taxon>
        <taxon>Candidatus Hakubellaceae</taxon>
        <taxon>Candidatus Hakubella</taxon>
    </lineage>
</organism>
<evidence type="ECO:0000313" key="1">
    <source>
        <dbReference type="EMBL" id="GFP34604.1"/>
    </source>
</evidence>
<reference evidence="1 2" key="1">
    <citation type="journal article" date="2020" name="Front. Microbiol.">
        <title>Single-cell genomics of novel Actinobacteria with the Wood-Ljungdahl pathway discovered in a serpentinizing system.</title>
        <authorList>
            <person name="Merino N."/>
            <person name="Kawai M."/>
            <person name="Boyd E.S."/>
            <person name="Colman D.R."/>
            <person name="McGlynn S.E."/>
            <person name="Nealson K.H."/>
            <person name="Kurokawa K."/>
            <person name="Hongoh Y."/>
        </authorList>
    </citation>
    <scope>NUCLEOTIDE SEQUENCE [LARGE SCALE GENOMIC DNA]</scope>
    <source>
        <strain evidence="1 2">S43</strain>
    </source>
</reference>
<accession>A0A6V8PS15</accession>
<evidence type="ECO:0000313" key="2">
    <source>
        <dbReference type="Proteomes" id="UP000576480"/>
    </source>
</evidence>
<sequence length="25" mass="2706">MYDQLTEKKAHRHEPLVAVGGGIVG</sequence>
<proteinExistence type="predicted"/>